<dbReference type="Gene3D" id="3.30.420.40">
    <property type="match status" value="2"/>
</dbReference>
<name>A0A847H9S8_9CORY</name>
<reference evidence="3 4" key="1">
    <citation type="journal article" date="2020" name="Biotechnol. Biofuels">
        <title>New insights from the biogas microbiome by comprehensive genome-resolved metagenomics of nearly 1600 species originating from multiple anaerobic digesters.</title>
        <authorList>
            <person name="Campanaro S."/>
            <person name="Treu L."/>
            <person name="Rodriguez-R L.M."/>
            <person name="Kovalovszki A."/>
            <person name="Ziels R.M."/>
            <person name="Maus I."/>
            <person name="Zhu X."/>
            <person name="Kougias P.G."/>
            <person name="Basile A."/>
            <person name="Luo G."/>
            <person name="Schluter A."/>
            <person name="Konstantinidis K.T."/>
            <person name="Angelidaki I."/>
        </authorList>
    </citation>
    <scope>NUCLEOTIDE SEQUENCE [LARGE SCALE GENOMIC DNA]</scope>
    <source>
        <strain evidence="3">AS06rmzACSIP_235</strain>
    </source>
</reference>
<dbReference type="EMBL" id="JAAYYP010000048">
    <property type="protein sequence ID" value="NLF90025.1"/>
    <property type="molecule type" value="Genomic_DNA"/>
</dbReference>
<comment type="similarity">
    <text evidence="1">Belongs to the ROK (NagC/XylR) family.</text>
</comment>
<dbReference type="SUPFAM" id="SSF53067">
    <property type="entry name" value="Actin-like ATPase domain"/>
    <property type="match status" value="1"/>
</dbReference>
<dbReference type="InterPro" id="IPR000835">
    <property type="entry name" value="HTH_MarR-typ"/>
</dbReference>
<feature type="domain" description="HTH marR-type" evidence="2">
    <location>
        <begin position="23"/>
        <end position="74"/>
    </location>
</feature>
<dbReference type="PANTHER" id="PTHR18964:SF149">
    <property type="entry name" value="BIFUNCTIONAL UDP-N-ACETYLGLUCOSAMINE 2-EPIMERASE_N-ACETYLMANNOSAMINE KINASE"/>
    <property type="match status" value="1"/>
</dbReference>
<evidence type="ECO:0000313" key="3">
    <source>
        <dbReference type="EMBL" id="NLF90025.1"/>
    </source>
</evidence>
<accession>A0A847H9S8</accession>
<evidence type="ECO:0000256" key="1">
    <source>
        <dbReference type="ARBA" id="ARBA00006479"/>
    </source>
</evidence>
<dbReference type="PANTHER" id="PTHR18964">
    <property type="entry name" value="ROK (REPRESSOR, ORF, KINASE) FAMILY"/>
    <property type="match status" value="1"/>
</dbReference>
<dbReference type="InterPro" id="IPR000600">
    <property type="entry name" value="ROK"/>
</dbReference>
<dbReference type="GO" id="GO:0003700">
    <property type="term" value="F:DNA-binding transcription factor activity"/>
    <property type="evidence" value="ECO:0007669"/>
    <property type="project" value="InterPro"/>
</dbReference>
<sequence length="390" mass="41068">MNASAITLAGTGLSHFRQPEAPVARVLHQIRTVPGVTRGMLRDGLGYSQPSVTRHVRALMEAGLVEEHPVDPDGERTGRPHVSLSVDASNVVVWGAHMGLRSTVVAASDGAGRLIREESIDIPVAELPPEVALDRLAQALDRVGVDLPRPVSVGAAFSSHLDRQGAITSPAYGWDRVNPGVHLSAALGHAVAVSSGVAAMAGRELSATPLDAGPAGSTLYFYAREVVNHAWIVNGAVHRAHSGQSPESFVEVPAGSALAHVAPGAHPLGKATVVHAARRAGLDAPDFPSLVALAETDSRARALLDERADLIARAILLSLDVMDPETLVLAGDGFRMDRKGLRTVVTKIRARRGGPDQLRINLAGPHVIRDAALLAGLHQFWRNPLDPEVA</sequence>
<proteinExistence type="inferred from homology"/>
<dbReference type="InterPro" id="IPR043129">
    <property type="entry name" value="ATPase_NBD"/>
</dbReference>
<protein>
    <submittedName>
        <fullName evidence="3">ROK family transcriptional regulator</fullName>
    </submittedName>
</protein>
<comment type="caution">
    <text evidence="3">The sequence shown here is derived from an EMBL/GenBank/DDBJ whole genome shotgun (WGS) entry which is preliminary data.</text>
</comment>
<dbReference type="Proteomes" id="UP000523614">
    <property type="component" value="Unassembled WGS sequence"/>
</dbReference>
<dbReference type="Gene3D" id="1.10.10.10">
    <property type="entry name" value="Winged helix-like DNA-binding domain superfamily/Winged helix DNA-binding domain"/>
    <property type="match status" value="1"/>
</dbReference>
<dbReference type="InterPro" id="IPR036388">
    <property type="entry name" value="WH-like_DNA-bd_sf"/>
</dbReference>
<dbReference type="SUPFAM" id="SSF46785">
    <property type="entry name" value="Winged helix' DNA-binding domain"/>
    <property type="match status" value="1"/>
</dbReference>
<dbReference type="Pfam" id="PF12802">
    <property type="entry name" value="MarR_2"/>
    <property type="match status" value="1"/>
</dbReference>
<organism evidence="3 4">
    <name type="scientific">Corynebacterium marinum</name>
    <dbReference type="NCBI Taxonomy" id="349751"/>
    <lineage>
        <taxon>Bacteria</taxon>
        <taxon>Bacillati</taxon>
        <taxon>Actinomycetota</taxon>
        <taxon>Actinomycetes</taxon>
        <taxon>Mycobacteriales</taxon>
        <taxon>Corynebacteriaceae</taxon>
        <taxon>Corynebacterium</taxon>
    </lineage>
</organism>
<gene>
    <name evidence="3" type="ORF">GX570_01560</name>
</gene>
<dbReference type="AlphaFoldDB" id="A0A847H9S8"/>
<evidence type="ECO:0000313" key="4">
    <source>
        <dbReference type="Proteomes" id="UP000523614"/>
    </source>
</evidence>
<dbReference type="InterPro" id="IPR036390">
    <property type="entry name" value="WH_DNA-bd_sf"/>
</dbReference>
<evidence type="ECO:0000259" key="2">
    <source>
        <dbReference type="Pfam" id="PF12802"/>
    </source>
</evidence>